<protein>
    <submittedName>
        <fullName evidence="2">Uncharacterized protein</fullName>
    </submittedName>
</protein>
<evidence type="ECO:0000313" key="3">
    <source>
        <dbReference type="Proteomes" id="UP000683925"/>
    </source>
</evidence>
<evidence type="ECO:0000313" key="1">
    <source>
        <dbReference type="EMBL" id="CAD8214869.1"/>
    </source>
</evidence>
<name>A0A8S1YR37_PAROT</name>
<proteinExistence type="predicted"/>
<comment type="caution">
    <text evidence="2">The sequence shown here is derived from an EMBL/GenBank/DDBJ whole genome shotgun (WGS) entry which is preliminary data.</text>
</comment>
<keyword evidence="3" id="KW-1185">Reference proteome</keyword>
<accession>A0A8S1YR37</accession>
<dbReference type="AlphaFoldDB" id="A0A8S1YR37"/>
<reference evidence="2" key="1">
    <citation type="submission" date="2021-01" db="EMBL/GenBank/DDBJ databases">
        <authorList>
            <consortium name="Genoscope - CEA"/>
            <person name="William W."/>
        </authorList>
    </citation>
    <scope>NUCLEOTIDE SEQUENCE</scope>
</reference>
<dbReference type="EMBL" id="CAJJDP010000196">
    <property type="protein sequence ID" value="CAD8214872.1"/>
    <property type="molecule type" value="Genomic_DNA"/>
</dbReference>
<gene>
    <name evidence="1" type="ORF">POCTA_138.1.T1920013</name>
    <name evidence="2" type="ORF">POCTA_138.1.T1920015</name>
</gene>
<dbReference type="EMBL" id="CAJJDP010000196">
    <property type="protein sequence ID" value="CAD8214869.1"/>
    <property type="molecule type" value="Genomic_DNA"/>
</dbReference>
<evidence type="ECO:0000313" key="2">
    <source>
        <dbReference type="EMBL" id="CAD8214872.1"/>
    </source>
</evidence>
<organism evidence="2 3">
    <name type="scientific">Paramecium octaurelia</name>
    <dbReference type="NCBI Taxonomy" id="43137"/>
    <lineage>
        <taxon>Eukaryota</taxon>
        <taxon>Sar</taxon>
        <taxon>Alveolata</taxon>
        <taxon>Ciliophora</taxon>
        <taxon>Intramacronucleata</taxon>
        <taxon>Oligohymenophorea</taxon>
        <taxon>Peniculida</taxon>
        <taxon>Parameciidae</taxon>
        <taxon>Paramecium</taxon>
    </lineage>
</organism>
<sequence length="51" mass="6330">MQKLEIEKRICQIHKLEIVVVDLNHQQEQMTNIYAQDVQLREWIEKIWHCQ</sequence>
<dbReference type="Proteomes" id="UP000683925">
    <property type="component" value="Unassembled WGS sequence"/>
</dbReference>